<feature type="transmembrane region" description="Helical" evidence="4">
    <location>
        <begin position="129"/>
        <end position="148"/>
    </location>
</feature>
<protein>
    <recommendedName>
        <fullName evidence="2">diguanylate cyclase</fullName>
        <ecNumber evidence="2">2.7.7.65</ecNumber>
    </recommendedName>
</protein>
<dbReference type="OrthoDB" id="9803824at2"/>
<dbReference type="InterPro" id="IPR050469">
    <property type="entry name" value="Diguanylate_Cyclase"/>
</dbReference>
<feature type="transmembrane region" description="Helical" evidence="4">
    <location>
        <begin position="103"/>
        <end position="122"/>
    </location>
</feature>
<proteinExistence type="predicted"/>
<evidence type="ECO:0000256" key="2">
    <source>
        <dbReference type="ARBA" id="ARBA00012528"/>
    </source>
</evidence>
<dbReference type="PROSITE" id="PS50887">
    <property type="entry name" value="GGDEF"/>
    <property type="match status" value="1"/>
</dbReference>
<dbReference type="SUPFAM" id="SSF55073">
    <property type="entry name" value="Nucleotide cyclase"/>
    <property type="match status" value="1"/>
</dbReference>
<reference evidence="6 7" key="1">
    <citation type="submission" date="2016-11" db="EMBL/GenBank/DDBJ databases">
        <authorList>
            <person name="Jaros S."/>
            <person name="Januszkiewicz K."/>
            <person name="Wedrychowicz H."/>
        </authorList>
    </citation>
    <scope>NUCLEOTIDE SEQUENCE [LARGE SCALE GENOMIC DNA]</scope>
    <source>
        <strain evidence="6 7">CGMCC 1.7049</strain>
    </source>
</reference>
<dbReference type="Proteomes" id="UP000199758">
    <property type="component" value="Unassembled WGS sequence"/>
</dbReference>
<dbReference type="RefSeq" id="WP_139250152.1">
    <property type="nucleotide sequence ID" value="NZ_FQWZ01000003.1"/>
</dbReference>
<comment type="catalytic activity">
    <reaction evidence="3">
        <text>2 GTP = 3',3'-c-di-GMP + 2 diphosphate</text>
        <dbReference type="Rhea" id="RHEA:24898"/>
        <dbReference type="ChEBI" id="CHEBI:33019"/>
        <dbReference type="ChEBI" id="CHEBI:37565"/>
        <dbReference type="ChEBI" id="CHEBI:58805"/>
        <dbReference type="EC" id="2.7.7.65"/>
    </reaction>
</comment>
<dbReference type="InterPro" id="IPR029787">
    <property type="entry name" value="Nucleotide_cyclase"/>
</dbReference>
<dbReference type="CDD" id="cd01949">
    <property type="entry name" value="GGDEF"/>
    <property type="match status" value="1"/>
</dbReference>
<feature type="transmembrane region" description="Helical" evidence="4">
    <location>
        <begin position="183"/>
        <end position="203"/>
    </location>
</feature>
<dbReference type="InterPro" id="IPR000160">
    <property type="entry name" value="GGDEF_dom"/>
</dbReference>
<evidence type="ECO:0000259" key="5">
    <source>
        <dbReference type="PROSITE" id="PS50887"/>
    </source>
</evidence>
<keyword evidence="7" id="KW-1185">Reference proteome</keyword>
<evidence type="ECO:0000313" key="7">
    <source>
        <dbReference type="Proteomes" id="UP000199758"/>
    </source>
</evidence>
<evidence type="ECO:0000256" key="1">
    <source>
        <dbReference type="ARBA" id="ARBA00001946"/>
    </source>
</evidence>
<dbReference type="PANTHER" id="PTHR45138:SF9">
    <property type="entry name" value="DIGUANYLATE CYCLASE DGCM-RELATED"/>
    <property type="match status" value="1"/>
</dbReference>
<keyword evidence="4" id="KW-1133">Transmembrane helix</keyword>
<evidence type="ECO:0000256" key="3">
    <source>
        <dbReference type="ARBA" id="ARBA00034247"/>
    </source>
</evidence>
<dbReference type="GO" id="GO:0052621">
    <property type="term" value="F:diguanylate cyclase activity"/>
    <property type="evidence" value="ECO:0007669"/>
    <property type="project" value="UniProtKB-EC"/>
</dbReference>
<sequence>MLVNSAERGWWSWLPFKPPSDADDSAAPDLAAEDLQALERIVSGRFHTEVLSPALAESLRVHLGHRTLPDRLYAVLGLMTMTAVAPLWIYAAIPHPLQDPVVVYGLLFGLLLGYAALTRFLLVDCSHRLIDWAIGGMFMATVVCAEYVRYSEGFSRGELTPSIMLVVPVMMLSLVNQPPTRSIGFVICYGLVILLFDALYLASDSTPTPSIWLMQALVLGPMLVSNLLRQVSIQHEWAARLLLRSQAFRDPLTGLPNRRALEDHFERVQRQQHRSDEGSHHYLALIDLDRFKQINDTYGHVRGDQVLGHVALILNRSARRPFDMVARIGGDEFAIFLYDCASIDGEARVEALLRDIRLARLEHEQSPDHIVTCSAGGCSISPGRTLTDSMRVADTSLYRAKSNGRNQLFTGSMERGQRLGLDGGRSSRTYYDEGGGRASGFTIIVNDAGAIHRRAKDEPR</sequence>
<dbReference type="FunFam" id="3.30.70.270:FF:000001">
    <property type="entry name" value="Diguanylate cyclase domain protein"/>
    <property type="match status" value="1"/>
</dbReference>
<evidence type="ECO:0000256" key="4">
    <source>
        <dbReference type="SAM" id="Phobius"/>
    </source>
</evidence>
<dbReference type="Pfam" id="PF00990">
    <property type="entry name" value="GGDEF"/>
    <property type="match status" value="1"/>
</dbReference>
<dbReference type="Gene3D" id="3.30.70.270">
    <property type="match status" value="1"/>
</dbReference>
<dbReference type="InterPro" id="IPR043128">
    <property type="entry name" value="Rev_trsase/Diguanyl_cyclase"/>
</dbReference>
<dbReference type="NCBIfam" id="TIGR00254">
    <property type="entry name" value="GGDEF"/>
    <property type="match status" value="1"/>
</dbReference>
<feature type="transmembrane region" description="Helical" evidence="4">
    <location>
        <begin position="209"/>
        <end position="228"/>
    </location>
</feature>
<dbReference type="EC" id="2.7.7.65" evidence="2"/>
<dbReference type="GO" id="GO:0043709">
    <property type="term" value="P:cell adhesion involved in single-species biofilm formation"/>
    <property type="evidence" value="ECO:0007669"/>
    <property type="project" value="TreeGrafter"/>
</dbReference>
<keyword evidence="4" id="KW-0812">Transmembrane</keyword>
<keyword evidence="4" id="KW-0472">Membrane</keyword>
<feature type="domain" description="GGDEF" evidence="5">
    <location>
        <begin position="279"/>
        <end position="413"/>
    </location>
</feature>
<evidence type="ECO:0000313" key="6">
    <source>
        <dbReference type="EMBL" id="SHG79917.1"/>
    </source>
</evidence>
<dbReference type="GO" id="GO:1902201">
    <property type="term" value="P:negative regulation of bacterial-type flagellum-dependent cell motility"/>
    <property type="evidence" value="ECO:0007669"/>
    <property type="project" value="TreeGrafter"/>
</dbReference>
<name>A0A1M5MRS0_9GAMM</name>
<dbReference type="EMBL" id="FQWZ01000003">
    <property type="protein sequence ID" value="SHG79917.1"/>
    <property type="molecule type" value="Genomic_DNA"/>
</dbReference>
<accession>A0A1M5MRS0</accession>
<dbReference type="AlphaFoldDB" id="A0A1M5MRS0"/>
<dbReference type="PANTHER" id="PTHR45138">
    <property type="entry name" value="REGULATORY COMPONENTS OF SENSORY TRANSDUCTION SYSTEM"/>
    <property type="match status" value="1"/>
</dbReference>
<dbReference type="STRING" id="490188.SAMN04488068_1419"/>
<dbReference type="GO" id="GO:0005886">
    <property type="term" value="C:plasma membrane"/>
    <property type="evidence" value="ECO:0007669"/>
    <property type="project" value="TreeGrafter"/>
</dbReference>
<dbReference type="SMART" id="SM00267">
    <property type="entry name" value="GGDEF"/>
    <property type="match status" value="1"/>
</dbReference>
<organism evidence="6 7">
    <name type="scientific">Hydrocarboniphaga daqingensis</name>
    <dbReference type="NCBI Taxonomy" id="490188"/>
    <lineage>
        <taxon>Bacteria</taxon>
        <taxon>Pseudomonadati</taxon>
        <taxon>Pseudomonadota</taxon>
        <taxon>Gammaproteobacteria</taxon>
        <taxon>Nevskiales</taxon>
        <taxon>Nevskiaceae</taxon>
        <taxon>Hydrocarboniphaga</taxon>
    </lineage>
</organism>
<feature type="transmembrane region" description="Helical" evidence="4">
    <location>
        <begin position="72"/>
        <end position="91"/>
    </location>
</feature>
<comment type="cofactor">
    <cofactor evidence="1">
        <name>Mg(2+)</name>
        <dbReference type="ChEBI" id="CHEBI:18420"/>
    </cofactor>
</comment>
<gene>
    <name evidence="6" type="ORF">SAMN04488068_1419</name>
</gene>
<feature type="transmembrane region" description="Helical" evidence="4">
    <location>
        <begin position="160"/>
        <end position="176"/>
    </location>
</feature>